<evidence type="ECO:0000313" key="8">
    <source>
        <dbReference type="EMBL" id="MQA57709.1"/>
    </source>
</evidence>
<comment type="similarity">
    <text evidence="2">Belongs to the membrane fusion protein (MFP) (TC 8.A.1) family.</text>
</comment>
<feature type="domain" description="Multidrug resistance protein MdtA-like barrel-sandwich hybrid" evidence="5">
    <location>
        <begin position="71"/>
        <end position="211"/>
    </location>
</feature>
<proteinExistence type="inferred from homology"/>
<dbReference type="InterPro" id="IPR006143">
    <property type="entry name" value="RND_pump_MFP"/>
</dbReference>
<evidence type="ECO:0000259" key="6">
    <source>
        <dbReference type="Pfam" id="PF25944"/>
    </source>
</evidence>
<dbReference type="Pfam" id="PF25917">
    <property type="entry name" value="BSH_RND"/>
    <property type="match status" value="1"/>
</dbReference>
<dbReference type="InterPro" id="IPR058624">
    <property type="entry name" value="MdtA-like_HH"/>
</dbReference>
<dbReference type="AlphaFoldDB" id="A0A7X1PSI8"/>
<dbReference type="GO" id="GO:0005886">
    <property type="term" value="C:plasma membrane"/>
    <property type="evidence" value="ECO:0007669"/>
    <property type="project" value="TreeGrafter"/>
</dbReference>
<gene>
    <name evidence="8" type="ORF">GDH07_30770</name>
</gene>
<keyword evidence="3" id="KW-0175">Coiled coil</keyword>
<evidence type="ECO:0000259" key="5">
    <source>
        <dbReference type="Pfam" id="PF25917"/>
    </source>
</evidence>
<dbReference type="NCBIfam" id="TIGR01730">
    <property type="entry name" value="RND_mfp"/>
    <property type="match status" value="1"/>
</dbReference>
<dbReference type="Gene3D" id="1.10.287.470">
    <property type="entry name" value="Helix hairpin bin"/>
    <property type="match status" value="1"/>
</dbReference>
<dbReference type="InterPro" id="IPR058626">
    <property type="entry name" value="MdtA-like_b-barrel"/>
</dbReference>
<protein>
    <submittedName>
        <fullName evidence="8">Efflux RND transporter periplasmic adaptor subunit</fullName>
    </submittedName>
</protein>
<dbReference type="Gene3D" id="2.40.420.20">
    <property type="match status" value="1"/>
</dbReference>
<name>A0A7X1PSI8_9PSED</name>
<dbReference type="PANTHER" id="PTHR30158:SF10">
    <property type="entry name" value="CATION EFFLUX PUMP"/>
    <property type="match status" value="1"/>
</dbReference>
<feature type="domain" description="Multidrug resistance protein MdtA-like alpha-helical hairpin" evidence="4">
    <location>
        <begin position="111"/>
        <end position="180"/>
    </location>
</feature>
<sequence>MFVNSAQRVLYRARGVSRGVALYGVVLALAACGESKAPPAAQAPEVEVSTLALRSIREWDQFNGRISAVDTVDLRPRVSGYVDRVAFRDGEQVRQGQVLFEIDPRPYREALASAEARLQQAQASLRLAKAQDQRGQALVRQAAISREEGDIRSASLGQGQAQVNAAIADVAMARLNLGFTQVRAPFAGRAGRAQITAGNLAQADQTVLTTVVSQDPIYVYFDADEHSFLRYSDQAVAGARPGLAHQVRVGLASQRDSFPFSGQVDFLDNRVDATTGTIRARAVLPNPDGKLTPGLYARVRLEGAGETQALLVDDRAILTDQNRKYVYVLGPEDKAVRKDVTLGRLLDGLRVIESGLAPGDQVVVSGAQKIFYPGMPIRPKEVAPPVAKPSLSPDAPALSAH</sequence>
<feature type="domain" description="Multidrug resistance protein MdtA-like C-terminal permuted SH3" evidence="7">
    <location>
        <begin position="309"/>
        <end position="369"/>
    </location>
</feature>
<evidence type="ECO:0000256" key="3">
    <source>
        <dbReference type="ARBA" id="ARBA00023054"/>
    </source>
</evidence>
<dbReference type="Pfam" id="PF25967">
    <property type="entry name" value="RND-MFP_C"/>
    <property type="match status" value="1"/>
</dbReference>
<dbReference type="Pfam" id="PF25876">
    <property type="entry name" value="HH_MFP_RND"/>
    <property type="match status" value="1"/>
</dbReference>
<evidence type="ECO:0000259" key="4">
    <source>
        <dbReference type="Pfam" id="PF25876"/>
    </source>
</evidence>
<evidence type="ECO:0000256" key="1">
    <source>
        <dbReference type="ARBA" id="ARBA00004519"/>
    </source>
</evidence>
<dbReference type="Pfam" id="PF25944">
    <property type="entry name" value="Beta-barrel_RND"/>
    <property type="match status" value="1"/>
</dbReference>
<evidence type="ECO:0000259" key="7">
    <source>
        <dbReference type="Pfam" id="PF25967"/>
    </source>
</evidence>
<dbReference type="InterPro" id="IPR058627">
    <property type="entry name" value="MdtA-like_C"/>
</dbReference>
<dbReference type="PANTHER" id="PTHR30158">
    <property type="entry name" value="ACRA/E-RELATED COMPONENT OF DRUG EFFLUX TRANSPORTER"/>
    <property type="match status" value="1"/>
</dbReference>
<dbReference type="GO" id="GO:0030313">
    <property type="term" value="C:cell envelope"/>
    <property type="evidence" value="ECO:0007669"/>
    <property type="project" value="UniProtKB-SubCell"/>
</dbReference>
<dbReference type="SUPFAM" id="SSF111369">
    <property type="entry name" value="HlyD-like secretion proteins"/>
    <property type="match status" value="1"/>
</dbReference>
<organism evidence="8 9">
    <name type="scientific">Pseudomonas piscis</name>
    <dbReference type="NCBI Taxonomy" id="2614538"/>
    <lineage>
        <taxon>Bacteria</taxon>
        <taxon>Pseudomonadati</taxon>
        <taxon>Pseudomonadota</taxon>
        <taxon>Gammaproteobacteria</taxon>
        <taxon>Pseudomonadales</taxon>
        <taxon>Pseudomonadaceae</taxon>
        <taxon>Pseudomonas</taxon>
    </lineage>
</organism>
<dbReference type="Gene3D" id="2.40.30.170">
    <property type="match status" value="1"/>
</dbReference>
<accession>A0A7X1PSI8</accession>
<evidence type="ECO:0000256" key="2">
    <source>
        <dbReference type="ARBA" id="ARBA00009477"/>
    </source>
</evidence>
<evidence type="ECO:0000313" key="9">
    <source>
        <dbReference type="Proteomes" id="UP000486534"/>
    </source>
</evidence>
<comment type="subcellular location">
    <subcellularLocation>
        <location evidence="1">Cell inner membrane</location>
        <topology evidence="1">Lipid-anchor</topology>
    </subcellularLocation>
</comment>
<comment type="caution">
    <text evidence="8">The sequence shown here is derived from an EMBL/GenBank/DDBJ whole genome shotgun (WGS) entry which is preliminary data.</text>
</comment>
<dbReference type="GO" id="GO:0046677">
    <property type="term" value="P:response to antibiotic"/>
    <property type="evidence" value="ECO:0007669"/>
    <property type="project" value="TreeGrafter"/>
</dbReference>
<feature type="domain" description="Multidrug resistance protein MdtA-like beta-barrel" evidence="6">
    <location>
        <begin position="216"/>
        <end position="302"/>
    </location>
</feature>
<dbReference type="EMBL" id="WHUV01000008">
    <property type="protein sequence ID" value="MQA57709.1"/>
    <property type="molecule type" value="Genomic_DNA"/>
</dbReference>
<dbReference type="Gene3D" id="2.40.50.100">
    <property type="match status" value="1"/>
</dbReference>
<dbReference type="GO" id="GO:0022857">
    <property type="term" value="F:transmembrane transporter activity"/>
    <property type="evidence" value="ECO:0007669"/>
    <property type="project" value="InterPro"/>
</dbReference>
<dbReference type="Proteomes" id="UP000486534">
    <property type="component" value="Unassembled WGS sequence"/>
</dbReference>
<reference evidence="8 9" key="1">
    <citation type="submission" date="2019-10" db="EMBL/GenBank/DDBJ databases">
        <title>Pseudomonas dajingensis sp. nov., isolated from the profound head ulcers of farmed Murray cod (Maccullochella peelii peelii).</title>
        <authorList>
            <person name="Liu Y."/>
        </authorList>
    </citation>
    <scope>NUCLEOTIDE SEQUENCE [LARGE SCALE GENOMIC DNA]</scope>
    <source>
        <strain evidence="8 9">MC042</strain>
    </source>
</reference>
<dbReference type="InterPro" id="IPR058625">
    <property type="entry name" value="MdtA-like_BSH"/>
</dbReference>